<dbReference type="Gramene" id="LPERR01G15300.1">
    <property type="protein sequence ID" value="LPERR01G15300.1"/>
    <property type="gene ID" value="LPERR01G15300"/>
</dbReference>
<organism evidence="2 3">
    <name type="scientific">Leersia perrieri</name>
    <dbReference type="NCBI Taxonomy" id="77586"/>
    <lineage>
        <taxon>Eukaryota</taxon>
        <taxon>Viridiplantae</taxon>
        <taxon>Streptophyta</taxon>
        <taxon>Embryophyta</taxon>
        <taxon>Tracheophyta</taxon>
        <taxon>Spermatophyta</taxon>
        <taxon>Magnoliopsida</taxon>
        <taxon>Liliopsida</taxon>
        <taxon>Poales</taxon>
        <taxon>Poaceae</taxon>
        <taxon>BOP clade</taxon>
        <taxon>Oryzoideae</taxon>
        <taxon>Oryzeae</taxon>
        <taxon>Oryzinae</taxon>
        <taxon>Leersia</taxon>
    </lineage>
</organism>
<dbReference type="SUPFAM" id="SSF52402">
    <property type="entry name" value="Adenine nucleotide alpha hydrolases-like"/>
    <property type="match status" value="1"/>
</dbReference>
<dbReference type="Proteomes" id="UP000032180">
    <property type="component" value="Chromosome 1"/>
</dbReference>
<feature type="domain" description="UspA" evidence="1">
    <location>
        <begin position="12"/>
        <end position="164"/>
    </location>
</feature>
<protein>
    <recommendedName>
        <fullName evidence="1">UspA domain-containing protein</fullName>
    </recommendedName>
</protein>
<dbReference type="HOGENOM" id="CLU_049301_9_1_1"/>
<dbReference type="InterPro" id="IPR006015">
    <property type="entry name" value="Universal_stress_UspA"/>
</dbReference>
<dbReference type="Gene3D" id="3.40.50.620">
    <property type="entry name" value="HUPs"/>
    <property type="match status" value="1"/>
</dbReference>
<evidence type="ECO:0000313" key="3">
    <source>
        <dbReference type="Proteomes" id="UP000032180"/>
    </source>
</evidence>
<name>A0A0D9V1H1_9ORYZ</name>
<dbReference type="InterPro" id="IPR014729">
    <property type="entry name" value="Rossmann-like_a/b/a_fold"/>
</dbReference>
<dbReference type="CDD" id="cd23659">
    <property type="entry name" value="USP_At3g01520-like"/>
    <property type="match status" value="1"/>
</dbReference>
<dbReference type="EnsemblPlants" id="LPERR01G15300.1">
    <property type="protein sequence ID" value="LPERR01G15300.1"/>
    <property type="gene ID" value="LPERR01G15300"/>
</dbReference>
<dbReference type="AlphaFoldDB" id="A0A0D9V1H1"/>
<evidence type="ECO:0000313" key="2">
    <source>
        <dbReference type="EnsemblPlants" id="LPERR01G15300.1"/>
    </source>
</evidence>
<reference evidence="2 3" key="1">
    <citation type="submission" date="2012-08" db="EMBL/GenBank/DDBJ databases">
        <title>Oryza genome evolution.</title>
        <authorList>
            <person name="Wing R.A."/>
        </authorList>
    </citation>
    <scope>NUCLEOTIDE SEQUENCE</scope>
</reference>
<dbReference type="eggNOG" id="ENOG502RZF9">
    <property type="taxonomic scope" value="Eukaryota"/>
</dbReference>
<evidence type="ECO:0000259" key="1">
    <source>
        <dbReference type="Pfam" id="PF00582"/>
    </source>
</evidence>
<proteinExistence type="predicted"/>
<sequence length="175" mass="18902">MASPAAPQPKLQKVMVAVDESECSHHALEWALRNLAASIAPPLLVITVQPLLPLGYVSAASFGSPLGIPVVAPELIKSMQEQQQQLSQALIDKANQICAQHGVAVETMIKTGDPKEMICEAAEESRVDLLIVGSHSRGPVQRLFLGSVSNYCMHHCKCPVLVVKKQGRIGWYSDN</sequence>
<accession>A0A0D9V1H1</accession>
<reference evidence="2" key="3">
    <citation type="submission" date="2015-04" db="UniProtKB">
        <authorList>
            <consortium name="EnsemblPlants"/>
        </authorList>
    </citation>
    <scope>IDENTIFICATION</scope>
</reference>
<dbReference type="PRINTS" id="PR01438">
    <property type="entry name" value="UNVRSLSTRESS"/>
</dbReference>
<dbReference type="Pfam" id="PF00582">
    <property type="entry name" value="Usp"/>
    <property type="match status" value="1"/>
</dbReference>
<dbReference type="PANTHER" id="PTHR31964">
    <property type="entry name" value="ADENINE NUCLEOTIDE ALPHA HYDROLASES-LIKE SUPERFAMILY PROTEIN"/>
    <property type="match status" value="1"/>
</dbReference>
<dbReference type="PANTHER" id="PTHR31964:SF113">
    <property type="entry name" value="USPA DOMAIN-CONTAINING PROTEIN"/>
    <property type="match status" value="1"/>
</dbReference>
<dbReference type="InterPro" id="IPR006016">
    <property type="entry name" value="UspA"/>
</dbReference>
<reference evidence="3" key="2">
    <citation type="submission" date="2013-12" db="EMBL/GenBank/DDBJ databases">
        <authorList>
            <person name="Yu Y."/>
            <person name="Lee S."/>
            <person name="de Baynast K."/>
            <person name="Wissotski M."/>
            <person name="Liu L."/>
            <person name="Talag J."/>
            <person name="Goicoechea J."/>
            <person name="Angelova A."/>
            <person name="Jetty R."/>
            <person name="Kudrna D."/>
            <person name="Golser W."/>
            <person name="Rivera L."/>
            <person name="Zhang J."/>
            <person name="Wing R."/>
        </authorList>
    </citation>
    <scope>NUCLEOTIDE SEQUENCE</scope>
</reference>
<keyword evidence="3" id="KW-1185">Reference proteome</keyword>